<dbReference type="GO" id="GO:0009570">
    <property type="term" value="C:chloroplast stroma"/>
    <property type="evidence" value="ECO:0007669"/>
    <property type="project" value="TreeGrafter"/>
</dbReference>
<proteinExistence type="evidence at transcript level"/>
<evidence type="ECO:0000259" key="1">
    <source>
        <dbReference type="Pfam" id="PF23650"/>
    </source>
</evidence>
<dbReference type="PANTHER" id="PTHR36352">
    <property type="entry name" value="EXPRESSED PROTEIN"/>
    <property type="match status" value="1"/>
</dbReference>
<dbReference type="Pfam" id="PF23650">
    <property type="entry name" value="DUF7148"/>
    <property type="match status" value="1"/>
</dbReference>
<name>A9NQI6_PICSI</name>
<protein>
    <recommendedName>
        <fullName evidence="1">DUF7148 domain-containing protein</fullName>
    </recommendedName>
</protein>
<feature type="domain" description="DUF7148" evidence="1">
    <location>
        <begin position="114"/>
        <end position="190"/>
    </location>
</feature>
<reference evidence="2" key="1">
    <citation type="journal article" date="2008" name="BMC Genomics">
        <title>A conifer genomics resource of 200,000 spruce (Picea spp.) ESTs and 6,464 high-quality, sequence-finished full-length cDNAs for Sitka spruce (Picea sitchensis).</title>
        <authorList>
            <person name="Ralph S.G."/>
            <person name="Chun H.J."/>
            <person name="Kolosova N."/>
            <person name="Cooper D."/>
            <person name="Oddy C."/>
            <person name="Ritland C.E."/>
            <person name="Kirkpatrick R."/>
            <person name="Moore R."/>
            <person name="Barber S."/>
            <person name="Holt R.A."/>
            <person name="Jones S.J."/>
            <person name="Marra M.A."/>
            <person name="Douglas C.J."/>
            <person name="Ritland K."/>
            <person name="Bohlmann J."/>
        </authorList>
    </citation>
    <scope>NUCLEOTIDE SEQUENCE</scope>
    <source>
        <tissue evidence="2">Green portion of the leader tissue</tissue>
    </source>
</reference>
<accession>A9NQI6</accession>
<sequence>MASAIGLKCTNLCWVHGNSAIWNPPCSSRGPTCSAGPLNRTESTPNFGGFLNLSPFPGNKFQSPIRFKSIWTMNATDFGGGIVKTEDFGEPISLGTMQLPSNVDVKKIESLLFQVDKVKGGIRLGFVQINEGKVEDLVHIDCLVFPSVEGSSAVFRALRNGKLKNETPPGEPMIMRSLLQALKKSIDLSRI</sequence>
<evidence type="ECO:0000313" key="2">
    <source>
        <dbReference type="EMBL" id="ABK22897.1"/>
    </source>
</evidence>
<dbReference type="InterPro" id="IPR055572">
    <property type="entry name" value="DUF7148"/>
</dbReference>
<dbReference type="PANTHER" id="PTHR36352:SF1">
    <property type="entry name" value="EXPRESSED PROTEIN"/>
    <property type="match status" value="1"/>
</dbReference>
<organism evidence="2">
    <name type="scientific">Picea sitchensis</name>
    <name type="common">Sitka spruce</name>
    <name type="synonym">Pinus sitchensis</name>
    <dbReference type="NCBI Taxonomy" id="3332"/>
    <lineage>
        <taxon>Eukaryota</taxon>
        <taxon>Viridiplantae</taxon>
        <taxon>Streptophyta</taxon>
        <taxon>Embryophyta</taxon>
        <taxon>Tracheophyta</taxon>
        <taxon>Spermatophyta</taxon>
        <taxon>Pinopsida</taxon>
        <taxon>Pinidae</taxon>
        <taxon>Conifers I</taxon>
        <taxon>Pinales</taxon>
        <taxon>Pinaceae</taxon>
        <taxon>Picea</taxon>
    </lineage>
</organism>
<dbReference type="AlphaFoldDB" id="A9NQI6"/>
<dbReference type="GO" id="GO:0009535">
    <property type="term" value="C:chloroplast thylakoid membrane"/>
    <property type="evidence" value="ECO:0007669"/>
    <property type="project" value="TreeGrafter"/>
</dbReference>
<dbReference type="EMBL" id="EF083553">
    <property type="protein sequence ID" value="ABK22897.1"/>
    <property type="molecule type" value="mRNA"/>
</dbReference>